<feature type="region of interest" description="Disordered" evidence="1">
    <location>
        <begin position="1"/>
        <end position="24"/>
    </location>
</feature>
<sequence>MDNRQGKRSLFAQQKNLKPNSNITNQDSIISSIREKTSEEIKYLEKNTEFITMSEPEIQKLPASVLSLKEEKKIEFTDEMQTIHQENLKKISEMSEKDIKDSLKEIEGMIDSNALQILRNRGAKKLKTSGCNIKIDSSDINEQSLDLMKTEANRTCWHTKGSDKVLDKLRYDTEGIQVQIFRNNNWEGECTGFTLRDYSQMIRSSIPSQRIMAIQSITKIISIDFNEKIEFLYEECNLDKLIIFLLTDKNINVRASLVELLGKIFSENLEANLRVQRKRGFVFPMIESKDNILIVKNFREATNIWEEEIVRNVENCALTGEGDFIGSLILMGFLDYLVEFPFDQILNILLSLSLHSSSACYSIVRHIIFQTIISNTPQTYTLLSILAKSSLPAAHKIHQHLPERIISDILLPSSSCDLLYALLLHNQTYDLRVLLFEKSMQGSSESFFLACQSITQSNIQEFTAQAELAYYNYLQQWEKSISKPELLQSICQFITNFCIHKPIFCEQKQISYYTIKALCSFSVDFQLKYRKKSECKYLKALDEYFAIEDLEDRINQQAETLSSMFQLVFLMEKLEKKDRENIVEGKRCEILQKGIELLEYVLKVCGEQKNVEKKLCYRLRPIVELCIILIGGGKDKAFKEILVVVLFLSSYDEIVFNGLLERCSDKVPEFYKGFGFSEKNMSLSSSLYEKTHKLPSYYLGLNENPYFPLPFDWAFIPLTSENSEILSYFPILNLYTSFTFPHSISSIIKDINQFFIRKDLQYTDYLSYLNPLINTIGSLQHFGSSANEAKNSILNMVKDFLATSYLEKTYLQWVLCFVRNDIDKDIYSDILNEFDYLLSRIKLEIGDNLIGNREIYTKFLSIG</sequence>
<keyword evidence="4" id="KW-1185">Reference proteome</keyword>
<dbReference type="SUPFAM" id="SSF48371">
    <property type="entry name" value="ARM repeat"/>
    <property type="match status" value="1"/>
</dbReference>
<comment type="caution">
    <text evidence="3">The sequence shown here is derived from an EMBL/GenBank/DDBJ whole genome shotgun (WGS) entry which is preliminary data.</text>
</comment>
<evidence type="ECO:0000259" key="2">
    <source>
        <dbReference type="Pfam" id="PF08621"/>
    </source>
</evidence>
<proteinExistence type="predicted"/>
<feature type="domain" description="RPAP1 N-terminal" evidence="2">
    <location>
        <begin position="81"/>
        <end position="125"/>
    </location>
</feature>
<protein>
    <recommendedName>
        <fullName evidence="2">RPAP1 N-terminal domain-containing protein</fullName>
    </recommendedName>
</protein>
<gene>
    <name evidence="3" type="ORF">SteCoe_7500</name>
</gene>
<dbReference type="InterPro" id="IPR016024">
    <property type="entry name" value="ARM-type_fold"/>
</dbReference>
<dbReference type="EMBL" id="MPUH01000108">
    <property type="protein sequence ID" value="OMJ90203.1"/>
    <property type="molecule type" value="Genomic_DNA"/>
</dbReference>
<dbReference type="Pfam" id="PF08621">
    <property type="entry name" value="RPAP1_N"/>
    <property type="match status" value="1"/>
</dbReference>
<feature type="compositionally biased region" description="Polar residues" evidence="1">
    <location>
        <begin position="11"/>
        <end position="24"/>
    </location>
</feature>
<evidence type="ECO:0000256" key="1">
    <source>
        <dbReference type="SAM" id="MobiDB-lite"/>
    </source>
</evidence>
<reference evidence="3 4" key="1">
    <citation type="submission" date="2016-11" db="EMBL/GenBank/DDBJ databases">
        <title>The macronuclear genome of Stentor coeruleus: a giant cell with tiny introns.</title>
        <authorList>
            <person name="Slabodnick M."/>
            <person name="Ruby J.G."/>
            <person name="Reiff S.B."/>
            <person name="Swart E.C."/>
            <person name="Gosai S."/>
            <person name="Prabakaran S."/>
            <person name="Witkowska E."/>
            <person name="Larue G.E."/>
            <person name="Fisher S."/>
            <person name="Freeman R.M."/>
            <person name="Gunawardena J."/>
            <person name="Chu W."/>
            <person name="Stover N.A."/>
            <person name="Gregory B.D."/>
            <person name="Nowacki M."/>
            <person name="Derisi J."/>
            <person name="Roy S.W."/>
            <person name="Marshall W.F."/>
            <person name="Sood P."/>
        </authorList>
    </citation>
    <scope>NUCLEOTIDE SEQUENCE [LARGE SCALE GENOMIC DNA]</scope>
    <source>
        <strain evidence="3">WM001</strain>
    </source>
</reference>
<evidence type="ECO:0000313" key="4">
    <source>
        <dbReference type="Proteomes" id="UP000187209"/>
    </source>
</evidence>
<evidence type="ECO:0000313" key="3">
    <source>
        <dbReference type="EMBL" id="OMJ90203.1"/>
    </source>
</evidence>
<dbReference type="AlphaFoldDB" id="A0A1R2CMG0"/>
<organism evidence="3 4">
    <name type="scientific">Stentor coeruleus</name>
    <dbReference type="NCBI Taxonomy" id="5963"/>
    <lineage>
        <taxon>Eukaryota</taxon>
        <taxon>Sar</taxon>
        <taxon>Alveolata</taxon>
        <taxon>Ciliophora</taxon>
        <taxon>Postciliodesmatophora</taxon>
        <taxon>Heterotrichea</taxon>
        <taxon>Heterotrichida</taxon>
        <taxon>Stentoridae</taxon>
        <taxon>Stentor</taxon>
    </lineage>
</organism>
<dbReference type="OrthoDB" id="348201at2759"/>
<accession>A0A1R2CMG0</accession>
<dbReference type="InterPro" id="IPR013930">
    <property type="entry name" value="RPAP1_N"/>
</dbReference>
<dbReference type="Proteomes" id="UP000187209">
    <property type="component" value="Unassembled WGS sequence"/>
</dbReference>
<name>A0A1R2CMG0_9CILI</name>